<evidence type="ECO:0000313" key="2">
    <source>
        <dbReference type="EMBL" id="MDF0478839.1"/>
    </source>
</evidence>
<dbReference type="RefSeq" id="WP_275470498.1">
    <property type="nucleotide sequence ID" value="NZ_JAPDSH010000001.1"/>
</dbReference>
<keyword evidence="1" id="KW-0472">Membrane</keyword>
<dbReference type="EMBL" id="JAPDSH010000001">
    <property type="protein sequence ID" value="MDF0478839.1"/>
    <property type="molecule type" value="Genomic_DNA"/>
</dbReference>
<keyword evidence="1" id="KW-1133">Transmembrane helix</keyword>
<accession>A0ABT5WYP2</accession>
<evidence type="ECO:0000313" key="3">
    <source>
        <dbReference type="Proteomes" id="UP001147148"/>
    </source>
</evidence>
<feature type="transmembrane region" description="Helical" evidence="1">
    <location>
        <begin position="6"/>
        <end position="27"/>
    </location>
</feature>
<protein>
    <submittedName>
        <fullName evidence="2">Uncharacterized protein</fullName>
    </submittedName>
</protein>
<comment type="caution">
    <text evidence="2">The sequence shown here is derived from an EMBL/GenBank/DDBJ whole genome shotgun (WGS) entry which is preliminary data.</text>
</comment>
<name>A0ABT5WYP2_9ENTE</name>
<sequence length="50" mass="5457">MSSQLALELAGTFLFQKLLGGIIMFIITSRSVGGIARYRLSVMTAELTHN</sequence>
<keyword evidence="3" id="KW-1185">Reference proteome</keyword>
<gene>
    <name evidence="2" type="ORF">OL233_00940</name>
</gene>
<keyword evidence="1" id="KW-0812">Transmembrane</keyword>
<proteinExistence type="predicted"/>
<organism evidence="2 3">
    <name type="scientific">Vagococcus proximus</name>
    <dbReference type="NCBI Taxonomy" id="2991417"/>
    <lineage>
        <taxon>Bacteria</taxon>
        <taxon>Bacillati</taxon>
        <taxon>Bacillota</taxon>
        <taxon>Bacilli</taxon>
        <taxon>Lactobacillales</taxon>
        <taxon>Enterococcaceae</taxon>
        <taxon>Vagococcus</taxon>
    </lineage>
</organism>
<evidence type="ECO:0000256" key="1">
    <source>
        <dbReference type="SAM" id="Phobius"/>
    </source>
</evidence>
<dbReference type="Proteomes" id="UP001147148">
    <property type="component" value="Unassembled WGS sequence"/>
</dbReference>
<reference evidence="2" key="1">
    <citation type="submission" date="2022-10" db="EMBL/GenBank/DDBJ databases">
        <title>Vagococcus sp. isolated from poultry meat.</title>
        <authorList>
            <person name="Johansson P."/>
            <person name="Bjorkroth J."/>
        </authorList>
    </citation>
    <scope>NUCLEOTIDE SEQUENCE</scope>
    <source>
        <strain evidence="2">PNs007</strain>
    </source>
</reference>